<dbReference type="Gene3D" id="2.60.40.1220">
    <property type="match status" value="1"/>
</dbReference>
<name>A0A328WQP2_9FLAO</name>
<dbReference type="InterPro" id="IPR011889">
    <property type="entry name" value="Liste_lipo_26"/>
</dbReference>
<comment type="caution">
    <text evidence="4">The sequence shown here is derived from an EMBL/GenBank/DDBJ whole genome shotgun (WGS) entry which is preliminary data.</text>
</comment>
<evidence type="ECO:0000256" key="2">
    <source>
        <dbReference type="SAM" id="SignalP"/>
    </source>
</evidence>
<dbReference type="InterPro" id="IPR005046">
    <property type="entry name" value="DUF285"/>
</dbReference>
<dbReference type="Pfam" id="PF03382">
    <property type="entry name" value="DUF285"/>
    <property type="match status" value="3"/>
</dbReference>
<keyword evidence="1 2" id="KW-0732">Signal</keyword>
<evidence type="ECO:0000256" key="1">
    <source>
        <dbReference type="ARBA" id="ARBA00022729"/>
    </source>
</evidence>
<feature type="chain" id="PRO_5016404637" evidence="2">
    <location>
        <begin position="21"/>
        <end position="752"/>
    </location>
</feature>
<sequence>MKNKITLTSLLLFLCLNAFAKQPFITTWGSIFGGTLISFEAVTTGPVAYSWVTLPPAAAASGSGTFEGTNVTIPGLPQGASIRLSIQPQNFKRFILANNSTFSEINQWGTVEWISMENAFTTESFFGSSLIAVTATDIPNLSNVTSMANMFSGCGQLNGPFNINFWNISNVTNLSGMFRGCFNFNQALSLWNTSNVTDMSSMFEGAVSFNQNIGTWNTSNVTNLRKMFKDAESFNRNISNWNTANVTDMSEMFSWGIFNTTPYGFNQNIGNWNTSNVTNMAGMFNGAVLFNQNIGNWNTSNVTDMSNMFNNAFSFNQNLGNWNTANVTTMANMFRADFNGFLVPFSTLSSFTNGGSNAIQNWNTANVTDMSGIFFKAENFNYNLGNWNISSVTNMSEMIDRSGLDCRNYSQTLIAWNANPNTPNNIVLGATFLEYGLEAIPAINNLVFNKGWGFSGHDFISTIPSFDFQTTYCQGSSIPPLPTVSTDGISGSWIPALNNTTTTTYSFIPNDDECAITSVVTISITPSIDPVFTEVSPICSGEVLAALPTSSNNGIIGFWSPALNNTATTTYTFTPNSGQCASTTSLTVIVNQAATPSGDSNQTFSANSTLSSIVISPVTVIWYASLNDALANLSPLPSDFLLQDGVTYYAINVDGECRSEPFAVTVSLTLSVANNEFSNFVYYPNPVNSILNIANNTVIKQVEIYSLLGQFIRTKIVNDMAFSIELSDLPKSIYLVKVKSENGSKEFKISKL</sequence>
<feature type="domain" description="Secretion system C-terminal sorting" evidence="3">
    <location>
        <begin position="683"/>
        <end position="746"/>
    </location>
</feature>
<reference evidence="4 5" key="1">
    <citation type="submission" date="2018-06" db="EMBL/GenBank/DDBJ databases">
        <title>Genomic Encyclopedia of Type Strains, Phase III (KMG-III): the genomes of soil and plant-associated and newly described type strains.</title>
        <authorList>
            <person name="Whitman W."/>
        </authorList>
    </citation>
    <scope>NUCLEOTIDE SEQUENCE [LARGE SCALE GENOMIC DNA]</scope>
    <source>
        <strain evidence="4 5">CGMCC 1.12504</strain>
    </source>
</reference>
<dbReference type="Proteomes" id="UP000249518">
    <property type="component" value="Unassembled WGS sequence"/>
</dbReference>
<feature type="signal peptide" evidence="2">
    <location>
        <begin position="1"/>
        <end position="20"/>
    </location>
</feature>
<keyword evidence="5" id="KW-1185">Reference proteome</keyword>
<evidence type="ECO:0000259" key="3">
    <source>
        <dbReference type="Pfam" id="PF18962"/>
    </source>
</evidence>
<dbReference type="InterPro" id="IPR014755">
    <property type="entry name" value="Cu-Rt/internalin_Ig-like"/>
</dbReference>
<evidence type="ECO:0000313" key="5">
    <source>
        <dbReference type="Proteomes" id="UP000249518"/>
    </source>
</evidence>
<dbReference type="InterPro" id="IPR026444">
    <property type="entry name" value="Secre_tail"/>
</dbReference>
<dbReference type="OrthoDB" id="9813840at2"/>
<dbReference type="AlphaFoldDB" id="A0A328WQP2"/>
<gene>
    <name evidence="4" type="ORF">B0I10_109130</name>
</gene>
<dbReference type="Pfam" id="PF18962">
    <property type="entry name" value="Por_Secre_tail"/>
    <property type="match status" value="1"/>
</dbReference>
<dbReference type="RefSeq" id="WP_112086462.1">
    <property type="nucleotide sequence ID" value="NZ_QLSV01000009.1"/>
</dbReference>
<evidence type="ECO:0000313" key="4">
    <source>
        <dbReference type="EMBL" id="RAR47456.1"/>
    </source>
</evidence>
<dbReference type="EMBL" id="QLSV01000009">
    <property type="protein sequence ID" value="RAR47456.1"/>
    <property type="molecule type" value="Genomic_DNA"/>
</dbReference>
<dbReference type="NCBIfam" id="TIGR02167">
    <property type="entry name" value="Liste_lipo_26"/>
    <property type="match status" value="7"/>
</dbReference>
<organism evidence="4 5">
    <name type="scientific">Flavobacterium lacus</name>
    <dbReference type="NCBI Taxonomy" id="1353778"/>
    <lineage>
        <taxon>Bacteria</taxon>
        <taxon>Pseudomonadati</taxon>
        <taxon>Bacteroidota</taxon>
        <taxon>Flavobacteriia</taxon>
        <taxon>Flavobacteriales</taxon>
        <taxon>Flavobacteriaceae</taxon>
        <taxon>Flavobacterium</taxon>
    </lineage>
</organism>
<accession>A0A328WQP2</accession>
<protein>
    <submittedName>
        <fullName evidence="4">Putative secreted protein (Por secretion system target)</fullName>
    </submittedName>
</protein>
<dbReference type="NCBIfam" id="TIGR04183">
    <property type="entry name" value="Por_Secre_tail"/>
    <property type="match status" value="1"/>
</dbReference>
<proteinExistence type="predicted"/>